<dbReference type="RefSeq" id="WP_054669147.1">
    <property type="nucleotide sequence ID" value="NZ_BMOF01000004.1"/>
</dbReference>
<sequence length="134" mass="14151">MADKKKRVAIIASTGGLETAYKVLNIATAAAALDAEVAVFFTFDGLSIIHKDAASMLQLGPGKEHLKENFAKAGVPTIPELLNMAKESGVKLIACQMTMDVMGLDRSHFIDGVDVGGAATFLDFAFDADVTLSF</sequence>
<protein>
    <recommendedName>
        <fullName evidence="3">Sulfur reduction protein DsrE</fullName>
    </recommendedName>
</protein>
<evidence type="ECO:0008006" key="3">
    <source>
        <dbReference type="Google" id="ProtNLM"/>
    </source>
</evidence>
<dbReference type="PANTHER" id="PTHR34655">
    <property type="entry name" value="CONSERVED WITHIN P. AEROPHILUM"/>
    <property type="match status" value="1"/>
</dbReference>
<dbReference type="Pfam" id="PF13686">
    <property type="entry name" value="DrsE_2"/>
    <property type="match status" value="2"/>
</dbReference>
<dbReference type="InterPro" id="IPR032836">
    <property type="entry name" value="DsrE2-like"/>
</dbReference>
<proteinExistence type="predicted"/>
<dbReference type="Proteomes" id="UP000637720">
    <property type="component" value="Unassembled WGS sequence"/>
</dbReference>
<evidence type="ECO:0000313" key="1">
    <source>
        <dbReference type="EMBL" id="GGJ93796.1"/>
    </source>
</evidence>
<dbReference type="Gene3D" id="3.40.1260.10">
    <property type="entry name" value="DsrEFH-like"/>
    <property type="match status" value="2"/>
</dbReference>
<reference evidence="1" key="2">
    <citation type="submission" date="2020-09" db="EMBL/GenBank/DDBJ databases">
        <authorList>
            <person name="Sun Q."/>
            <person name="Ohkuma M."/>
        </authorList>
    </citation>
    <scope>NUCLEOTIDE SEQUENCE</scope>
    <source>
        <strain evidence="1">JCM 14719</strain>
    </source>
</reference>
<organism evidence="1 2">
    <name type="scientific">Calditerricola satsumensis</name>
    <dbReference type="NCBI Taxonomy" id="373054"/>
    <lineage>
        <taxon>Bacteria</taxon>
        <taxon>Bacillati</taxon>
        <taxon>Bacillota</taxon>
        <taxon>Bacilli</taxon>
        <taxon>Bacillales</taxon>
        <taxon>Bacillaceae</taxon>
        <taxon>Calditerricola</taxon>
    </lineage>
</organism>
<keyword evidence="2" id="KW-1185">Reference proteome</keyword>
<dbReference type="AlphaFoldDB" id="A0A8J3B3V7"/>
<accession>A0A8J3B3V7</accession>
<comment type="caution">
    <text evidence="1">The sequence shown here is derived from an EMBL/GenBank/DDBJ whole genome shotgun (WGS) entry which is preliminary data.</text>
</comment>
<dbReference type="SUPFAM" id="SSF75169">
    <property type="entry name" value="DsrEFH-like"/>
    <property type="match status" value="1"/>
</dbReference>
<dbReference type="InterPro" id="IPR027396">
    <property type="entry name" value="DsrEFH-like"/>
</dbReference>
<dbReference type="PANTHER" id="PTHR34655:SF2">
    <property type="entry name" value="PEROXIREDOXIN FAMILY PROTEIN"/>
    <property type="match status" value="1"/>
</dbReference>
<gene>
    <name evidence="1" type="ORF">GCM10007043_04390</name>
</gene>
<name>A0A8J3B3V7_9BACI</name>
<evidence type="ECO:0000313" key="2">
    <source>
        <dbReference type="Proteomes" id="UP000637720"/>
    </source>
</evidence>
<reference evidence="1" key="1">
    <citation type="journal article" date="2014" name="Int. J. Syst. Evol. Microbiol.">
        <title>Complete genome sequence of Corynebacterium casei LMG S-19264T (=DSM 44701T), isolated from a smear-ripened cheese.</title>
        <authorList>
            <consortium name="US DOE Joint Genome Institute (JGI-PGF)"/>
            <person name="Walter F."/>
            <person name="Albersmeier A."/>
            <person name="Kalinowski J."/>
            <person name="Ruckert C."/>
        </authorList>
    </citation>
    <scope>NUCLEOTIDE SEQUENCE</scope>
    <source>
        <strain evidence="1">JCM 14719</strain>
    </source>
</reference>
<dbReference type="EMBL" id="BMOF01000004">
    <property type="protein sequence ID" value="GGJ93796.1"/>
    <property type="molecule type" value="Genomic_DNA"/>
</dbReference>